<name>A0ABY8R8P5_PARBF</name>
<accession>A0ABY8R8P5</accession>
<dbReference type="Proteomes" id="UP001239169">
    <property type="component" value="Plasmid unnamed2"/>
</dbReference>
<protein>
    <submittedName>
        <fullName evidence="2">Uncharacterized protein</fullName>
    </submittedName>
</protein>
<dbReference type="Gene3D" id="3.90.320.10">
    <property type="match status" value="1"/>
</dbReference>
<keyword evidence="2" id="KW-0614">Plasmid</keyword>
<organism evidence="2 3">
    <name type="scientific">Paraclostridium bifermentans</name>
    <name type="common">Clostridium bifermentans</name>
    <dbReference type="NCBI Taxonomy" id="1490"/>
    <lineage>
        <taxon>Bacteria</taxon>
        <taxon>Bacillati</taxon>
        <taxon>Bacillota</taxon>
        <taxon>Clostridia</taxon>
        <taxon>Peptostreptococcales</taxon>
        <taxon>Peptostreptococcaceae</taxon>
        <taxon>Paraclostridium</taxon>
    </lineage>
</organism>
<gene>
    <name evidence="2" type="ORF">QJS64_19605</name>
</gene>
<evidence type="ECO:0000313" key="3">
    <source>
        <dbReference type="Proteomes" id="UP001239169"/>
    </source>
</evidence>
<keyword evidence="1" id="KW-0378">Hydrolase</keyword>
<evidence type="ECO:0000256" key="1">
    <source>
        <dbReference type="ARBA" id="ARBA00022801"/>
    </source>
</evidence>
<geneLocation type="plasmid" evidence="2 3">
    <name>unnamed2</name>
</geneLocation>
<reference evidence="2 3" key="1">
    <citation type="submission" date="2023-04" db="EMBL/GenBank/DDBJ databases">
        <title>Bacteria Genome Submission.</title>
        <authorList>
            <person name="Isaac P."/>
        </authorList>
    </citation>
    <scope>NUCLEOTIDE SEQUENCE [LARGE SCALE GENOMIC DNA]</scope>
    <source>
        <strain evidence="2 3">SampleS7P1</strain>
        <plasmid evidence="2 3">unnamed2</plasmid>
    </source>
</reference>
<dbReference type="EMBL" id="CP124687">
    <property type="protein sequence ID" value="WGX77483.1"/>
    <property type="molecule type" value="Genomic_DNA"/>
</dbReference>
<dbReference type="InterPro" id="IPR011604">
    <property type="entry name" value="PDDEXK-like_dom_sf"/>
</dbReference>
<keyword evidence="3" id="KW-1185">Reference proteome</keyword>
<sequence length="152" mass="16595">MLETAKFNGEYLRATSPGEVKNLITSKSALSAKLKACGLIGTSNKDYPELLEMAYRAGIDVNVWWAIELCDESAAMNSGRKLVKDVDFDAVVQMRSVMLANPRHAACIESPTAQRELSIFGEIFGVKVKVRLDHVDVVSESRTHQGVGVQPG</sequence>
<proteinExistence type="predicted"/>
<evidence type="ECO:0000313" key="2">
    <source>
        <dbReference type="EMBL" id="WGX77483.1"/>
    </source>
</evidence>